<evidence type="ECO:0000256" key="1">
    <source>
        <dbReference type="SAM" id="SignalP"/>
    </source>
</evidence>
<evidence type="ECO:0000313" key="2">
    <source>
        <dbReference type="EMBL" id="THV00270.1"/>
    </source>
</evidence>
<dbReference type="Proteomes" id="UP000297245">
    <property type="component" value="Unassembled WGS sequence"/>
</dbReference>
<gene>
    <name evidence="2" type="ORF">K435DRAFT_461518</name>
</gene>
<keyword evidence="1" id="KW-0732">Signal</keyword>
<proteinExistence type="predicted"/>
<dbReference type="AlphaFoldDB" id="A0A4S8MCS6"/>
<feature type="signal peptide" evidence="1">
    <location>
        <begin position="1"/>
        <end position="21"/>
    </location>
</feature>
<dbReference type="OrthoDB" id="3058618at2759"/>
<protein>
    <submittedName>
        <fullName evidence="2">Uncharacterized protein</fullName>
    </submittedName>
</protein>
<sequence>MPSFRVFAAIAALSCAAFSLAAPTKAISESVKLQVSGQANVTIKTRGSGVTSIPDILTRVVGDVQPIVSQLNYITSANNTHSIVNPLLTDVQTTLNQAISDVKALNSTAVNGATNTVTGAWNTADLAGLVAQVLHLVLTTLGKVLSTLSIAEYNLIFPLLAQVGSILGNLLSLIIAIVGPKDLVPALLPLIQDLLPIIQNLGLGANGYASIGASVN</sequence>
<keyword evidence="3" id="KW-1185">Reference proteome</keyword>
<reference evidence="2 3" key="1">
    <citation type="journal article" date="2019" name="Nat. Ecol. Evol.">
        <title>Megaphylogeny resolves global patterns of mushroom evolution.</title>
        <authorList>
            <person name="Varga T."/>
            <person name="Krizsan K."/>
            <person name="Foldi C."/>
            <person name="Dima B."/>
            <person name="Sanchez-Garcia M."/>
            <person name="Sanchez-Ramirez S."/>
            <person name="Szollosi G.J."/>
            <person name="Szarkandi J.G."/>
            <person name="Papp V."/>
            <person name="Albert L."/>
            <person name="Andreopoulos W."/>
            <person name="Angelini C."/>
            <person name="Antonin V."/>
            <person name="Barry K.W."/>
            <person name="Bougher N.L."/>
            <person name="Buchanan P."/>
            <person name="Buyck B."/>
            <person name="Bense V."/>
            <person name="Catcheside P."/>
            <person name="Chovatia M."/>
            <person name="Cooper J."/>
            <person name="Damon W."/>
            <person name="Desjardin D."/>
            <person name="Finy P."/>
            <person name="Geml J."/>
            <person name="Haridas S."/>
            <person name="Hughes K."/>
            <person name="Justo A."/>
            <person name="Karasinski D."/>
            <person name="Kautmanova I."/>
            <person name="Kiss B."/>
            <person name="Kocsube S."/>
            <person name="Kotiranta H."/>
            <person name="LaButti K.M."/>
            <person name="Lechner B.E."/>
            <person name="Liimatainen K."/>
            <person name="Lipzen A."/>
            <person name="Lukacs Z."/>
            <person name="Mihaltcheva S."/>
            <person name="Morgado L.N."/>
            <person name="Niskanen T."/>
            <person name="Noordeloos M.E."/>
            <person name="Ohm R.A."/>
            <person name="Ortiz-Santana B."/>
            <person name="Ovrebo C."/>
            <person name="Racz N."/>
            <person name="Riley R."/>
            <person name="Savchenko A."/>
            <person name="Shiryaev A."/>
            <person name="Soop K."/>
            <person name="Spirin V."/>
            <person name="Szebenyi C."/>
            <person name="Tomsovsky M."/>
            <person name="Tulloss R.E."/>
            <person name="Uehling J."/>
            <person name="Grigoriev I.V."/>
            <person name="Vagvolgyi C."/>
            <person name="Papp T."/>
            <person name="Martin F.M."/>
            <person name="Miettinen O."/>
            <person name="Hibbett D.S."/>
            <person name="Nagy L.G."/>
        </authorList>
    </citation>
    <scope>NUCLEOTIDE SEQUENCE [LARGE SCALE GENOMIC DNA]</scope>
    <source>
        <strain evidence="2 3">CBS 962.96</strain>
    </source>
</reference>
<dbReference type="EMBL" id="ML179106">
    <property type="protein sequence ID" value="THV00270.1"/>
    <property type="molecule type" value="Genomic_DNA"/>
</dbReference>
<organism evidence="2 3">
    <name type="scientific">Dendrothele bispora (strain CBS 962.96)</name>
    <dbReference type="NCBI Taxonomy" id="1314807"/>
    <lineage>
        <taxon>Eukaryota</taxon>
        <taxon>Fungi</taxon>
        <taxon>Dikarya</taxon>
        <taxon>Basidiomycota</taxon>
        <taxon>Agaricomycotina</taxon>
        <taxon>Agaricomycetes</taxon>
        <taxon>Agaricomycetidae</taxon>
        <taxon>Agaricales</taxon>
        <taxon>Agaricales incertae sedis</taxon>
        <taxon>Dendrothele</taxon>
    </lineage>
</organism>
<name>A0A4S8MCS6_DENBC</name>
<evidence type="ECO:0000313" key="3">
    <source>
        <dbReference type="Proteomes" id="UP000297245"/>
    </source>
</evidence>
<feature type="chain" id="PRO_5020728555" evidence="1">
    <location>
        <begin position="22"/>
        <end position="216"/>
    </location>
</feature>
<accession>A0A4S8MCS6</accession>